<accession>A0A7G9YHS4</accession>
<dbReference type="EMBL" id="MT631265">
    <property type="protein sequence ID" value="QNO47558.1"/>
    <property type="molecule type" value="Genomic_DNA"/>
</dbReference>
<proteinExistence type="predicted"/>
<organism evidence="1">
    <name type="scientific">Candidatus Methanogaster sp. ANME-2c ERB4</name>
    <dbReference type="NCBI Taxonomy" id="2759911"/>
    <lineage>
        <taxon>Archaea</taxon>
        <taxon>Methanobacteriati</taxon>
        <taxon>Methanobacteriota</taxon>
        <taxon>Stenosarchaea group</taxon>
        <taxon>Methanomicrobia</taxon>
        <taxon>Methanosarcinales</taxon>
        <taxon>ANME-2 cluster</taxon>
        <taxon>Candidatus Methanogasteraceae</taxon>
        <taxon>Candidatus Methanogaster</taxon>
    </lineage>
</organism>
<name>A0A7G9YHS4_9EURY</name>
<reference evidence="1" key="1">
    <citation type="submission" date="2020-06" db="EMBL/GenBank/DDBJ databases">
        <title>Unique genomic features of the anaerobic methanotrophic archaea.</title>
        <authorList>
            <person name="Chadwick G.L."/>
            <person name="Skennerton C.T."/>
            <person name="Laso-Perez R."/>
            <person name="Leu A.O."/>
            <person name="Speth D.R."/>
            <person name="Yu H."/>
            <person name="Morgan-Lang C."/>
            <person name="Hatzenpichler R."/>
            <person name="Goudeau D."/>
            <person name="Malmstrom R."/>
            <person name="Brazelton W.J."/>
            <person name="Woyke T."/>
            <person name="Hallam S.J."/>
            <person name="Tyson G.W."/>
            <person name="Wegener G."/>
            <person name="Boetius A."/>
            <person name="Orphan V."/>
        </authorList>
    </citation>
    <scope>NUCLEOTIDE SEQUENCE</scope>
</reference>
<evidence type="ECO:0000313" key="1">
    <source>
        <dbReference type="EMBL" id="QNO47558.1"/>
    </source>
</evidence>
<sequence length="154" mass="18061">MIIVECYTNEFLVKSIGFPRRQIKHEGGKGKVMEIVKKKDMTVGIIDEDPYSDQPSDLENYIEKDTRSTVKLLIRKDDNSKRLIQISPYLEHWLLDRARQNRISPKDFGLPNDPKELHSIPHVERNRNFHSFLNKLIEADDEIDTLKKWIMGVS</sequence>
<dbReference type="AlphaFoldDB" id="A0A7G9YHS4"/>
<gene>
    <name evidence="1" type="ORF">GGGHDLIA_00048</name>
</gene>
<protein>
    <submittedName>
        <fullName evidence="1">Uncharacterized protein</fullName>
    </submittedName>
</protein>